<dbReference type="InParanoid" id="A0A4R5D4G8"/>
<dbReference type="PIRSF" id="PIRSF026631">
    <property type="entry name" value="UCP026631"/>
    <property type="match status" value="1"/>
</dbReference>
<feature type="transmembrane region" description="Helical" evidence="1">
    <location>
        <begin position="359"/>
        <end position="379"/>
    </location>
</feature>
<name>A0A4R5D4G8_9ACTN</name>
<proteinExistence type="predicted"/>
<gene>
    <name evidence="3" type="ORF">E1269_20000</name>
</gene>
<dbReference type="OrthoDB" id="4121259at2"/>
<dbReference type="InterPro" id="IPR005182">
    <property type="entry name" value="YdbS-like_PH"/>
</dbReference>
<dbReference type="InterPro" id="IPR014529">
    <property type="entry name" value="UCP026631"/>
</dbReference>
<dbReference type="EMBL" id="SMKZ01000031">
    <property type="protein sequence ID" value="TDE07367.1"/>
    <property type="molecule type" value="Genomic_DNA"/>
</dbReference>
<dbReference type="Pfam" id="PF03703">
    <property type="entry name" value="bPH_2"/>
    <property type="match status" value="2"/>
</dbReference>
<dbReference type="Proteomes" id="UP000294739">
    <property type="component" value="Unassembled WGS sequence"/>
</dbReference>
<dbReference type="RefSeq" id="WP_131897780.1">
    <property type="nucleotide sequence ID" value="NZ_SMKZ01000031.1"/>
</dbReference>
<keyword evidence="1" id="KW-0472">Membrane</keyword>
<evidence type="ECO:0000256" key="1">
    <source>
        <dbReference type="SAM" id="Phobius"/>
    </source>
</evidence>
<evidence type="ECO:0000259" key="2">
    <source>
        <dbReference type="Pfam" id="PF03703"/>
    </source>
</evidence>
<evidence type="ECO:0000313" key="3">
    <source>
        <dbReference type="EMBL" id="TDE07367.1"/>
    </source>
</evidence>
<reference evidence="3 4" key="1">
    <citation type="submission" date="2019-03" db="EMBL/GenBank/DDBJ databases">
        <title>Draft genome sequences of novel Actinobacteria.</title>
        <authorList>
            <person name="Sahin N."/>
            <person name="Ay H."/>
            <person name="Saygin H."/>
        </authorList>
    </citation>
    <scope>NUCLEOTIDE SEQUENCE [LARGE SCALE GENOMIC DNA]</scope>
    <source>
        <strain evidence="3 4">5K138</strain>
    </source>
</reference>
<dbReference type="PANTHER" id="PTHR34473">
    <property type="entry name" value="UPF0699 TRANSMEMBRANE PROTEIN YDBS"/>
    <property type="match status" value="1"/>
</dbReference>
<dbReference type="AlphaFoldDB" id="A0A4R5D4G8"/>
<feature type="domain" description="YdbS-like PH" evidence="2">
    <location>
        <begin position="70"/>
        <end position="129"/>
    </location>
</feature>
<organism evidence="3 4">
    <name type="scientific">Jiangella asiatica</name>
    <dbReference type="NCBI Taxonomy" id="2530372"/>
    <lineage>
        <taxon>Bacteria</taxon>
        <taxon>Bacillati</taxon>
        <taxon>Actinomycetota</taxon>
        <taxon>Actinomycetes</taxon>
        <taxon>Jiangellales</taxon>
        <taxon>Jiangellaceae</taxon>
        <taxon>Jiangella</taxon>
    </lineage>
</organism>
<feature type="transmembrane region" description="Helical" evidence="1">
    <location>
        <begin position="385"/>
        <end position="406"/>
    </location>
</feature>
<keyword evidence="4" id="KW-1185">Reference proteome</keyword>
<feature type="transmembrane region" description="Helical" evidence="1">
    <location>
        <begin position="47"/>
        <end position="68"/>
    </location>
</feature>
<dbReference type="PANTHER" id="PTHR34473:SF2">
    <property type="entry name" value="UPF0699 TRANSMEMBRANE PROTEIN YDBT"/>
    <property type="match status" value="1"/>
</dbReference>
<protein>
    <recommendedName>
        <fullName evidence="2">YdbS-like PH domain-containing protein</fullName>
    </recommendedName>
</protein>
<feature type="domain" description="YdbS-like PH" evidence="2">
    <location>
        <begin position="409"/>
        <end position="476"/>
    </location>
</feature>
<keyword evidence="1" id="KW-1133">Transmembrane helix</keyword>
<feature type="transmembrane region" description="Helical" evidence="1">
    <location>
        <begin position="224"/>
        <end position="250"/>
    </location>
</feature>
<comment type="caution">
    <text evidence="3">The sequence shown here is derived from an EMBL/GenBank/DDBJ whole genome shotgun (WGS) entry which is preliminary data.</text>
</comment>
<feature type="transmembrane region" description="Helical" evidence="1">
    <location>
        <begin position="185"/>
        <end position="204"/>
    </location>
</feature>
<sequence length="499" mass="53596">MSEDDGSWQSLHRDTLKVTAIVVAGVAVGAGVPTAVGIGSATSDGVALAWVLPGMLLLVAGAVLLDYLRWRHTRYRVTDHLMELRKGVVMTTRRSLARERIRTVDLSANPVLRVFGLVKVNIGTGDGRSGGGSSPTEQTIVLDPVGRAAGERLRADLLDRARRADDPDGSTLATWDPFWIRYAPLSFWTFALAAFAVGAMFQVLDWFGRGGLPVEVVMDIAEDIGAWSTLGLALGVFVTAGVVGTLAVYVEGWWNYRLEREPGGTLRVRRGLLTTRSVSLEEQRIRGVQIVEPLGVRSAGAARVDVVTTGLKNDPTSDLSTLLPAAPRPLAARITAQVAGVDAEPSLRPHPRSARVRRLRWAVVADIVLVAIVVLLAAATPLPGFWVAVFSIVAALTCAGAVAAAVDAYRALGHRLDAHYLVARQGSVRRATVFLQRQGIIGWRISQSVFQRRAGLITVTATTAAGARRYSIIDADEHEILDVAAEAVPDLLDPFLIRD</sequence>
<evidence type="ECO:0000313" key="4">
    <source>
        <dbReference type="Proteomes" id="UP000294739"/>
    </source>
</evidence>
<keyword evidence="1" id="KW-0812">Transmembrane</keyword>
<accession>A0A4R5D4G8</accession>
<feature type="transmembrane region" description="Helical" evidence="1">
    <location>
        <begin position="20"/>
        <end position="41"/>
    </location>
</feature>